<organism evidence="1 2">
    <name type="scientific">Archangium lansingense</name>
    <dbReference type="NCBI Taxonomy" id="2995310"/>
    <lineage>
        <taxon>Bacteria</taxon>
        <taxon>Pseudomonadati</taxon>
        <taxon>Myxococcota</taxon>
        <taxon>Myxococcia</taxon>
        <taxon>Myxococcales</taxon>
        <taxon>Cystobacterineae</taxon>
        <taxon>Archangiaceae</taxon>
        <taxon>Archangium</taxon>
    </lineage>
</organism>
<name>A0ABT4A537_9BACT</name>
<reference evidence="1 2" key="1">
    <citation type="submission" date="2022-11" db="EMBL/GenBank/DDBJ databases">
        <title>Minimal conservation of predation-associated metabolite biosynthetic gene clusters underscores biosynthetic potential of Myxococcota including descriptions for ten novel species: Archangium lansinium sp. nov., Myxococcus landrumus sp. nov., Nannocystis bai.</title>
        <authorList>
            <person name="Ahearne A."/>
            <person name="Stevens C."/>
            <person name="Phillips K."/>
        </authorList>
    </citation>
    <scope>NUCLEOTIDE SEQUENCE [LARGE SCALE GENOMIC DNA]</scope>
    <source>
        <strain evidence="1 2">MIWBW</strain>
    </source>
</reference>
<dbReference type="RefSeq" id="WP_267535625.1">
    <property type="nucleotide sequence ID" value="NZ_JAPNKA010000001.1"/>
</dbReference>
<gene>
    <name evidence="1" type="ORF">OV287_19965</name>
</gene>
<sequence length="421" mass="45482">MTELEPLLNRIEQLTPYFGRAQDDLLALATRGRNRDYKGVLQNARLVLEMLLRSLVTTELKQTPGKAMLDELIARFRQQAHAGLVPTHILAHMGTVQAWGNLSSHDHAGDLHDAGVKVDLQEAVTSLNSLVAILTWYKERYVQESALAPVTEAPVTTVPVVRPPGGRRMALVGGAALVALASGLGVLAYRSDTGPTSSAPSLRDRVDALYATNAEPPPPADCQETDPQGLVMLLELGSKLSDRVPEKDRAREANAALPALRARGPHWGPEGWFYVARASLLAGNPDAEAMNKALLCTNFAAAENLAGRVGVATQNLQEAVVRLTRAAELDARFWKPRYNLGLIYLQLPRVDKAVLWLQRAAESAPQIAEIHFRLGEAYKARAAETSGQGQDAAADQELARAAFCRAKDLGHPDAAALCTTP</sequence>
<dbReference type="EMBL" id="JAPNKA010000001">
    <property type="protein sequence ID" value="MCY1076760.1"/>
    <property type="molecule type" value="Genomic_DNA"/>
</dbReference>
<proteinExistence type="predicted"/>
<evidence type="ECO:0000313" key="1">
    <source>
        <dbReference type="EMBL" id="MCY1076760.1"/>
    </source>
</evidence>
<dbReference type="Proteomes" id="UP001207654">
    <property type="component" value="Unassembled WGS sequence"/>
</dbReference>
<dbReference type="SUPFAM" id="SSF48452">
    <property type="entry name" value="TPR-like"/>
    <property type="match status" value="1"/>
</dbReference>
<dbReference type="InterPro" id="IPR011990">
    <property type="entry name" value="TPR-like_helical_dom_sf"/>
</dbReference>
<evidence type="ECO:0000313" key="2">
    <source>
        <dbReference type="Proteomes" id="UP001207654"/>
    </source>
</evidence>
<accession>A0ABT4A537</accession>
<dbReference type="Gene3D" id="1.25.40.10">
    <property type="entry name" value="Tetratricopeptide repeat domain"/>
    <property type="match status" value="1"/>
</dbReference>
<keyword evidence="2" id="KW-1185">Reference proteome</keyword>
<comment type="caution">
    <text evidence="1">The sequence shown here is derived from an EMBL/GenBank/DDBJ whole genome shotgun (WGS) entry which is preliminary data.</text>
</comment>
<protein>
    <submittedName>
        <fullName evidence="1">Tetratricopeptide repeat protein</fullName>
    </submittedName>
</protein>